<feature type="transmembrane region" description="Helical" evidence="1">
    <location>
        <begin position="185"/>
        <end position="205"/>
    </location>
</feature>
<name>A0A0S7BLW0_9CHLR</name>
<dbReference type="EMBL" id="DF967972">
    <property type="protein sequence ID" value="GAP14757.1"/>
    <property type="molecule type" value="Genomic_DNA"/>
</dbReference>
<dbReference type="Proteomes" id="UP000055060">
    <property type="component" value="Unassembled WGS sequence"/>
</dbReference>
<dbReference type="Gene3D" id="2.30.30.40">
    <property type="entry name" value="SH3 Domains"/>
    <property type="match status" value="1"/>
</dbReference>
<evidence type="ECO:0000313" key="3">
    <source>
        <dbReference type="EMBL" id="GAP14757.1"/>
    </source>
</evidence>
<protein>
    <submittedName>
        <fullName evidence="3">Protein containg bacterial SH3 domain</fullName>
    </submittedName>
</protein>
<reference evidence="3" key="1">
    <citation type="submission" date="2015-07" db="EMBL/GenBank/DDBJ databases">
        <title>Draft Genome Sequences of Anaerolinea thermolimosa IMO-1, Bellilinea caldifistulae GOMI-1, Leptolinea tardivitalis YMTK-2, Levilinea saccharolytica KIBI-1,Longilinea arvoryzae KOME-1, Previously Described as Members of the Anaerolineaceae (Chloroflexi).</title>
        <authorList>
            <person name="Sekiguchi Y."/>
            <person name="Ohashi A."/>
            <person name="Matsuura N."/>
            <person name="Tourlousse M.D."/>
        </authorList>
    </citation>
    <scope>NUCLEOTIDE SEQUENCE [LARGE SCALE GENOMIC DNA]</scope>
    <source>
        <strain evidence="3">KOME-1</strain>
    </source>
</reference>
<feature type="domain" description="SH3b" evidence="2">
    <location>
        <begin position="49"/>
        <end position="120"/>
    </location>
</feature>
<sequence length="208" mass="21879">MKKKYTRIAALFLLVFGVFLMFIPQNVYALPDFQVPTGSIPTVTGTPKGPTATVKSDMGEPFLNVRSGPGALYEKIGVLLPGQSVPAVGVSPKGEYYLIEYPGVPGGTGWVSSQYIEITGGQPPVVQPPATVTPAVTATFDPTLAAQFIVTIEPTRMPTFTQPAPLEVPTYAETSPNQIASGVPMGLVIAIILVAGILVGAFSMLQSR</sequence>
<keyword evidence="1" id="KW-0472">Membrane</keyword>
<keyword evidence="1" id="KW-0812">Transmembrane</keyword>
<dbReference type="AlphaFoldDB" id="A0A0S7BLW0"/>
<dbReference type="PROSITE" id="PS51781">
    <property type="entry name" value="SH3B"/>
    <property type="match status" value="1"/>
</dbReference>
<evidence type="ECO:0000313" key="4">
    <source>
        <dbReference type="Proteomes" id="UP000055060"/>
    </source>
</evidence>
<gene>
    <name evidence="3" type="ORF">LARV_02532</name>
</gene>
<keyword evidence="4" id="KW-1185">Reference proteome</keyword>
<dbReference type="InterPro" id="IPR003646">
    <property type="entry name" value="SH3-like_bac-type"/>
</dbReference>
<dbReference type="STRING" id="360412.LARV_02532"/>
<accession>A0A0S7BLW0</accession>
<evidence type="ECO:0000256" key="1">
    <source>
        <dbReference type="SAM" id="Phobius"/>
    </source>
</evidence>
<dbReference type="SMART" id="SM00287">
    <property type="entry name" value="SH3b"/>
    <property type="match status" value="1"/>
</dbReference>
<keyword evidence="1" id="KW-1133">Transmembrane helix</keyword>
<proteinExistence type="predicted"/>
<organism evidence="3">
    <name type="scientific">Longilinea arvoryzae</name>
    <dbReference type="NCBI Taxonomy" id="360412"/>
    <lineage>
        <taxon>Bacteria</taxon>
        <taxon>Bacillati</taxon>
        <taxon>Chloroflexota</taxon>
        <taxon>Anaerolineae</taxon>
        <taxon>Anaerolineales</taxon>
        <taxon>Anaerolineaceae</taxon>
        <taxon>Longilinea</taxon>
    </lineage>
</organism>
<dbReference type="Pfam" id="PF08239">
    <property type="entry name" value="SH3_3"/>
    <property type="match status" value="1"/>
</dbReference>
<evidence type="ECO:0000259" key="2">
    <source>
        <dbReference type="PROSITE" id="PS51781"/>
    </source>
</evidence>
<dbReference type="RefSeq" id="WP_075073991.1">
    <property type="nucleotide sequence ID" value="NZ_DF967972.1"/>
</dbReference>